<feature type="domain" description="HTH lysR-type" evidence="5">
    <location>
        <begin position="1"/>
        <end position="58"/>
    </location>
</feature>
<dbReference type="PANTHER" id="PTHR30419">
    <property type="entry name" value="HTH-TYPE TRANSCRIPTIONAL REGULATOR YBHD"/>
    <property type="match status" value="1"/>
</dbReference>
<dbReference type="InterPro" id="IPR050950">
    <property type="entry name" value="HTH-type_LysR_regulators"/>
</dbReference>
<evidence type="ECO:0000256" key="2">
    <source>
        <dbReference type="ARBA" id="ARBA00023015"/>
    </source>
</evidence>
<dbReference type="Gene3D" id="3.40.190.290">
    <property type="match status" value="1"/>
</dbReference>
<dbReference type="FunFam" id="1.10.10.10:FF:000001">
    <property type="entry name" value="LysR family transcriptional regulator"/>
    <property type="match status" value="1"/>
</dbReference>
<reference evidence="6" key="2">
    <citation type="submission" date="2021-04" db="EMBL/GenBank/DDBJ databases">
        <authorList>
            <person name="Gilroy R."/>
        </authorList>
    </citation>
    <scope>NUCLEOTIDE SEQUENCE</scope>
    <source>
        <strain evidence="6">CHK33-7979</strain>
    </source>
</reference>
<dbReference type="InterPro" id="IPR036390">
    <property type="entry name" value="WH_DNA-bd_sf"/>
</dbReference>
<dbReference type="GO" id="GO:0005829">
    <property type="term" value="C:cytosol"/>
    <property type="evidence" value="ECO:0007669"/>
    <property type="project" value="TreeGrafter"/>
</dbReference>
<dbReference type="InterPro" id="IPR005119">
    <property type="entry name" value="LysR_subst-bd"/>
</dbReference>
<dbReference type="GO" id="GO:0003700">
    <property type="term" value="F:DNA-binding transcription factor activity"/>
    <property type="evidence" value="ECO:0007669"/>
    <property type="project" value="InterPro"/>
</dbReference>
<dbReference type="PANTHER" id="PTHR30419:SF8">
    <property type="entry name" value="NITROGEN ASSIMILATION TRANSCRIPTIONAL ACTIVATOR-RELATED"/>
    <property type="match status" value="1"/>
</dbReference>
<evidence type="ECO:0000259" key="5">
    <source>
        <dbReference type="PROSITE" id="PS50931"/>
    </source>
</evidence>
<comment type="caution">
    <text evidence="6">The sequence shown here is derived from an EMBL/GenBank/DDBJ whole genome shotgun (WGS) entry which is preliminary data.</text>
</comment>
<name>A0A9D2CE06_9FIRM</name>
<evidence type="ECO:0000256" key="3">
    <source>
        <dbReference type="ARBA" id="ARBA00023125"/>
    </source>
</evidence>
<evidence type="ECO:0000313" key="6">
    <source>
        <dbReference type="EMBL" id="HIY73004.1"/>
    </source>
</evidence>
<dbReference type="Pfam" id="PF00126">
    <property type="entry name" value="HTH_1"/>
    <property type="match status" value="1"/>
</dbReference>
<sequence>MELRVLQYFLAVAKEQNISAAAQSLHLTQPTLSRQLRELEEELGKQLMVRGSRKITLTEEGMLLRKRAEEILELVDRTEKEVMRSIDAVSGDIYIGTGETDGVRQIARTANQLQERCPGVRFHIVSGDAVDVCERLDKGLLDFGVLLGDIDKTKYHYMELPMRDVWGVLMRRDSPLAAQDAVSPRDLWDKPLILSRQMDNKSGLYRWLRKEPAELQTVATYNLIYNASLMVDEGMGYAFTLDKLVNTRGSDLCFRPLRPRLELGMYLVWKKSQIFSKAAELFLNGLQEHLAVDQGDGEG</sequence>
<comment type="similarity">
    <text evidence="1">Belongs to the LysR transcriptional regulatory family.</text>
</comment>
<dbReference type="PROSITE" id="PS50931">
    <property type="entry name" value="HTH_LYSR"/>
    <property type="match status" value="1"/>
</dbReference>
<dbReference type="EMBL" id="DXCX01000033">
    <property type="protein sequence ID" value="HIY73004.1"/>
    <property type="molecule type" value="Genomic_DNA"/>
</dbReference>
<dbReference type="SUPFAM" id="SSF46785">
    <property type="entry name" value="Winged helix' DNA-binding domain"/>
    <property type="match status" value="1"/>
</dbReference>
<dbReference type="PRINTS" id="PR00039">
    <property type="entry name" value="HTHLYSR"/>
</dbReference>
<dbReference type="Pfam" id="PF03466">
    <property type="entry name" value="LysR_substrate"/>
    <property type="match status" value="1"/>
</dbReference>
<dbReference type="InterPro" id="IPR000847">
    <property type="entry name" value="LysR_HTH_N"/>
</dbReference>
<keyword evidence="3" id="KW-0238">DNA-binding</keyword>
<accession>A0A9D2CE06</accession>
<proteinExistence type="inferred from homology"/>
<dbReference type="Gene3D" id="1.10.10.10">
    <property type="entry name" value="Winged helix-like DNA-binding domain superfamily/Winged helix DNA-binding domain"/>
    <property type="match status" value="1"/>
</dbReference>
<keyword evidence="4" id="KW-0804">Transcription</keyword>
<dbReference type="GO" id="GO:0003677">
    <property type="term" value="F:DNA binding"/>
    <property type="evidence" value="ECO:0007669"/>
    <property type="project" value="UniProtKB-KW"/>
</dbReference>
<evidence type="ECO:0000256" key="4">
    <source>
        <dbReference type="ARBA" id="ARBA00023163"/>
    </source>
</evidence>
<dbReference type="CDD" id="cd05466">
    <property type="entry name" value="PBP2_LTTR_substrate"/>
    <property type="match status" value="1"/>
</dbReference>
<organism evidence="6 7">
    <name type="scientific">Candidatus Intestinimonas merdavium</name>
    <dbReference type="NCBI Taxonomy" id="2838622"/>
    <lineage>
        <taxon>Bacteria</taxon>
        <taxon>Bacillati</taxon>
        <taxon>Bacillota</taxon>
        <taxon>Clostridia</taxon>
        <taxon>Eubacteriales</taxon>
        <taxon>Intestinimonas</taxon>
    </lineage>
</organism>
<evidence type="ECO:0000313" key="7">
    <source>
        <dbReference type="Proteomes" id="UP000886824"/>
    </source>
</evidence>
<gene>
    <name evidence="6" type="ORF">H9826_03355</name>
</gene>
<keyword evidence="2" id="KW-0805">Transcription regulation</keyword>
<evidence type="ECO:0000256" key="1">
    <source>
        <dbReference type="ARBA" id="ARBA00009437"/>
    </source>
</evidence>
<reference evidence="6" key="1">
    <citation type="journal article" date="2021" name="PeerJ">
        <title>Extensive microbial diversity within the chicken gut microbiome revealed by metagenomics and culture.</title>
        <authorList>
            <person name="Gilroy R."/>
            <person name="Ravi A."/>
            <person name="Getino M."/>
            <person name="Pursley I."/>
            <person name="Horton D.L."/>
            <person name="Alikhan N.F."/>
            <person name="Baker D."/>
            <person name="Gharbi K."/>
            <person name="Hall N."/>
            <person name="Watson M."/>
            <person name="Adriaenssens E.M."/>
            <person name="Foster-Nyarko E."/>
            <person name="Jarju S."/>
            <person name="Secka A."/>
            <person name="Antonio M."/>
            <person name="Oren A."/>
            <person name="Chaudhuri R.R."/>
            <person name="La Ragione R."/>
            <person name="Hildebrand F."/>
            <person name="Pallen M.J."/>
        </authorList>
    </citation>
    <scope>NUCLEOTIDE SEQUENCE</scope>
    <source>
        <strain evidence="6">CHK33-7979</strain>
    </source>
</reference>
<dbReference type="InterPro" id="IPR036388">
    <property type="entry name" value="WH-like_DNA-bd_sf"/>
</dbReference>
<dbReference type="SUPFAM" id="SSF53850">
    <property type="entry name" value="Periplasmic binding protein-like II"/>
    <property type="match status" value="1"/>
</dbReference>
<protein>
    <submittedName>
        <fullName evidence="6">LysR family transcriptional regulator</fullName>
    </submittedName>
</protein>
<dbReference type="AlphaFoldDB" id="A0A9D2CE06"/>
<dbReference type="Proteomes" id="UP000886824">
    <property type="component" value="Unassembled WGS sequence"/>
</dbReference>